<dbReference type="InterPro" id="IPR051910">
    <property type="entry name" value="ComF/GntX_DNA_util-trans"/>
</dbReference>
<evidence type="ECO:0000313" key="3">
    <source>
        <dbReference type="EMBL" id="OGJ10236.1"/>
    </source>
</evidence>
<dbReference type="SUPFAM" id="SSF53271">
    <property type="entry name" value="PRTase-like"/>
    <property type="match status" value="1"/>
</dbReference>
<proteinExistence type="inferred from homology"/>
<dbReference type="CDD" id="cd06223">
    <property type="entry name" value="PRTases_typeI"/>
    <property type="match status" value="1"/>
</dbReference>
<dbReference type="Proteomes" id="UP000178975">
    <property type="component" value="Unassembled WGS sequence"/>
</dbReference>
<accession>A0A1F6YV45</accession>
<dbReference type="InterPro" id="IPR020789">
    <property type="entry name" value="RNA_pol_suN_Zn-BS"/>
</dbReference>
<dbReference type="Pfam" id="PF00156">
    <property type="entry name" value="Pribosyltran"/>
    <property type="match status" value="1"/>
</dbReference>
<dbReference type="Gene3D" id="3.40.50.2020">
    <property type="match status" value="1"/>
</dbReference>
<dbReference type="AlphaFoldDB" id="A0A1F6YV45"/>
<evidence type="ECO:0000259" key="2">
    <source>
        <dbReference type="Pfam" id="PF00156"/>
    </source>
</evidence>
<dbReference type="InterPro" id="IPR000836">
    <property type="entry name" value="PRTase_dom"/>
</dbReference>
<feature type="domain" description="Phosphoribosyltransferase" evidence="2">
    <location>
        <begin position="168"/>
        <end position="222"/>
    </location>
</feature>
<evidence type="ECO:0000256" key="1">
    <source>
        <dbReference type="ARBA" id="ARBA00008007"/>
    </source>
</evidence>
<organism evidence="3 4">
    <name type="scientific">Candidatus Nomurabacteria bacterium RIFOXYC2_FULL_36_19</name>
    <dbReference type="NCBI Taxonomy" id="1801806"/>
    <lineage>
        <taxon>Bacteria</taxon>
        <taxon>Candidatus Nomuraibacteriota</taxon>
    </lineage>
</organism>
<dbReference type="PANTHER" id="PTHR47505">
    <property type="entry name" value="DNA UTILIZATION PROTEIN YHGH"/>
    <property type="match status" value="1"/>
</dbReference>
<dbReference type="PROSITE" id="PS01112">
    <property type="entry name" value="RNA_POL_N_8KD"/>
    <property type="match status" value="1"/>
</dbReference>
<comment type="caution">
    <text evidence="3">The sequence shown here is derived from an EMBL/GenBank/DDBJ whole genome shotgun (WGS) entry which is preliminary data.</text>
</comment>
<dbReference type="GO" id="GO:0003677">
    <property type="term" value="F:DNA binding"/>
    <property type="evidence" value="ECO:0007669"/>
    <property type="project" value="InterPro"/>
</dbReference>
<name>A0A1F6YV45_9BACT</name>
<dbReference type="GO" id="GO:0008270">
    <property type="term" value="F:zinc ion binding"/>
    <property type="evidence" value="ECO:0007669"/>
    <property type="project" value="InterPro"/>
</dbReference>
<protein>
    <recommendedName>
        <fullName evidence="2">Phosphoribosyltransferase domain-containing protein</fullName>
    </recommendedName>
</protein>
<dbReference type="GO" id="GO:0003899">
    <property type="term" value="F:DNA-directed RNA polymerase activity"/>
    <property type="evidence" value="ECO:0007669"/>
    <property type="project" value="InterPro"/>
</dbReference>
<evidence type="ECO:0000313" key="4">
    <source>
        <dbReference type="Proteomes" id="UP000178975"/>
    </source>
</evidence>
<dbReference type="PANTHER" id="PTHR47505:SF1">
    <property type="entry name" value="DNA UTILIZATION PROTEIN YHGH"/>
    <property type="match status" value="1"/>
</dbReference>
<dbReference type="InterPro" id="IPR029057">
    <property type="entry name" value="PRTase-like"/>
</dbReference>
<sequence>MPFLNTILNIIFPVNCLSCGKAGEDLCIVCLSETPSAERETAKWIFPIYDYRHPPIKKALWLLKYNGKKRLAKIFAEIIYYKILEELSELSIMENFNDAILIPIPLSAKRYRERGYNQAELICKELIHLSKTNHLSPPSGEIFTLRNDILIKPKETEHQARIHNRAERLKNIIGSFAVKNPELLQRKNIILIDDITTTGATLSEAKKILKQYGARKIIAFTVAH</sequence>
<reference evidence="3 4" key="1">
    <citation type="journal article" date="2016" name="Nat. Commun.">
        <title>Thousands of microbial genomes shed light on interconnected biogeochemical processes in an aquifer system.</title>
        <authorList>
            <person name="Anantharaman K."/>
            <person name="Brown C.T."/>
            <person name="Hug L.A."/>
            <person name="Sharon I."/>
            <person name="Castelle C.J."/>
            <person name="Probst A.J."/>
            <person name="Thomas B.C."/>
            <person name="Singh A."/>
            <person name="Wilkins M.J."/>
            <person name="Karaoz U."/>
            <person name="Brodie E.L."/>
            <person name="Williams K.H."/>
            <person name="Hubbard S.S."/>
            <person name="Banfield J.F."/>
        </authorList>
    </citation>
    <scope>NUCLEOTIDE SEQUENCE [LARGE SCALE GENOMIC DNA]</scope>
</reference>
<gene>
    <name evidence="3" type="ORF">A2456_03180</name>
</gene>
<dbReference type="GO" id="GO:0006351">
    <property type="term" value="P:DNA-templated transcription"/>
    <property type="evidence" value="ECO:0007669"/>
    <property type="project" value="InterPro"/>
</dbReference>
<dbReference type="EMBL" id="MFWE01000017">
    <property type="protein sequence ID" value="OGJ10236.1"/>
    <property type="molecule type" value="Genomic_DNA"/>
</dbReference>
<comment type="similarity">
    <text evidence="1">Belongs to the ComF/GntX family.</text>
</comment>